<protein>
    <submittedName>
        <fullName evidence="3">Uncharacterized protein DUF3825</fullName>
    </submittedName>
</protein>
<reference evidence="2 5" key="2">
    <citation type="submission" date="2018-07" db="EMBL/GenBank/DDBJ databases">
        <title>Genomic Encyclopedia of Archaeal and Bacterial Type Strains, Phase II (KMG-II): from individual species to whole genera.</title>
        <authorList>
            <person name="Goeker M."/>
        </authorList>
    </citation>
    <scope>NUCLEOTIDE SEQUENCE [LARGE SCALE GENOMIC DNA]</scope>
    <source>
        <strain evidence="2 5">JA575</strain>
    </source>
</reference>
<keyword evidence="5" id="KW-1185">Reference proteome</keyword>
<dbReference type="EMBL" id="QRDT01000062">
    <property type="protein sequence ID" value="RED21041.1"/>
    <property type="molecule type" value="Genomic_DNA"/>
</dbReference>
<sequence length="263" mass="30386">MPEQWDYRAIIKSRSKGSPQVPSENIAQTTDERFPVLENYLIYTLCRIADEQKFKVVKNKDGDFAIANTGLATHFQKEIYALFYPTRTPQVEQKWTLHSFVEESERKLRGAKADLASYYTDSADLIYDTRLELEYDIDHIITDNRRRVPAKFRDDEGLLVNALHGAIDRAKKRVKRNYKTAIPQFHLGKIQLLLPLCLSDDRQADLALVINKEGEGYYGSTALSLADAYNNARLIARPDEEWLEPRDVEVENGKRSFRREGSR</sequence>
<evidence type="ECO:0000313" key="2">
    <source>
        <dbReference type="EMBL" id="RED21041.1"/>
    </source>
</evidence>
<accession>A0A336JVE5</accession>
<gene>
    <name evidence="2" type="ORF">BJ125_1621</name>
    <name evidence="3" type="ORF">SAMN05892882_1621</name>
</gene>
<organism evidence="3 4">
    <name type="scientific">Rhodopseudomonas pentothenatexigens</name>
    <dbReference type="NCBI Taxonomy" id="999699"/>
    <lineage>
        <taxon>Bacteria</taxon>
        <taxon>Pseudomonadati</taxon>
        <taxon>Pseudomonadota</taxon>
        <taxon>Alphaproteobacteria</taxon>
        <taxon>Hyphomicrobiales</taxon>
        <taxon>Nitrobacteraceae</taxon>
        <taxon>Rhodopseudomonas</taxon>
    </lineage>
</organism>
<evidence type="ECO:0000313" key="3">
    <source>
        <dbReference type="EMBL" id="SSW93785.1"/>
    </source>
</evidence>
<dbReference type="AlphaFoldDB" id="A0A336JVE5"/>
<evidence type="ECO:0000259" key="1">
    <source>
        <dbReference type="Pfam" id="PF12873"/>
    </source>
</evidence>
<dbReference type="InterPro" id="IPR024437">
    <property type="entry name" value="DUF3825"/>
</dbReference>
<dbReference type="Pfam" id="PF12873">
    <property type="entry name" value="DUF3825"/>
    <property type="match status" value="1"/>
</dbReference>
<dbReference type="RefSeq" id="WP_114361128.1">
    <property type="nucleotide sequence ID" value="NZ_QRDT01000062.1"/>
</dbReference>
<dbReference type="Proteomes" id="UP000252631">
    <property type="component" value="Unassembled WGS sequence"/>
</dbReference>
<dbReference type="EMBL" id="UFQQ01000062">
    <property type="protein sequence ID" value="SSW93785.1"/>
    <property type="molecule type" value="Genomic_DNA"/>
</dbReference>
<feature type="domain" description="DUF3825" evidence="1">
    <location>
        <begin position="2"/>
        <end position="242"/>
    </location>
</feature>
<dbReference type="Proteomes" id="UP000256343">
    <property type="component" value="Unassembled WGS sequence"/>
</dbReference>
<evidence type="ECO:0000313" key="4">
    <source>
        <dbReference type="Proteomes" id="UP000252631"/>
    </source>
</evidence>
<name>A0A336JVE5_9BRAD</name>
<reference evidence="3 4" key="1">
    <citation type="submission" date="2017-08" db="EMBL/GenBank/DDBJ databases">
        <authorList>
            <person name="de Groot N.N."/>
        </authorList>
    </citation>
    <scope>NUCLEOTIDE SEQUENCE [LARGE SCALE GENOMIC DNA]</scope>
    <source>
        <strain evidence="3 4">JA575</strain>
    </source>
</reference>
<evidence type="ECO:0000313" key="5">
    <source>
        <dbReference type="Proteomes" id="UP000256343"/>
    </source>
</evidence>
<proteinExistence type="predicted"/>